<evidence type="ECO:0000313" key="1">
    <source>
        <dbReference type="EMBL" id="SMX98203.1"/>
    </source>
</evidence>
<dbReference type="AlphaFoldDB" id="A0A2H1KEL8"/>
<protein>
    <recommendedName>
        <fullName evidence="3">Minor tail protein</fullName>
    </recommendedName>
</protein>
<sequence length="380" mass="42233">MKQGWRHHVVRANGDGTITPVQWDVPISGAGPLTDLSGPGAFEGTITPEVMRLKDEGGPLIVPWSTVVLSERDEQLKAVSLITDVNENGPDLGLSGVGYGGYAAQPYTGETFEGVKVDPLDQVRRMWNHLQGLKGGGSDLGVVIDDTTSPVRIGEEPRDVSFSTGDGQDVEFEAGPYVLARWKTDDMAKEIDSLAEQTPFDYRMEHKWKPNRDDGIESFLRIGYPKIGVRRNRLRFVVGENVIVRPQIQWDGDDYASDVLFLGAGEGREQRWARVAHVTGDRLRRCVVVSDKSVTSGKAAEKSAWAELDLRLGIEDITEITVTDHHNARFNTWGLGDEILITTPAGWAQKMRLWVRVLAEKWDCDKDELTLTVKRVEKVS</sequence>
<accession>A0A2H1KEL8</accession>
<dbReference type="RefSeq" id="WP_101620447.1">
    <property type="nucleotide sequence ID" value="NZ_FXZD01000007.1"/>
</dbReference>
<dbReference type="OrthoDB" id="3515845at2"/>
<reference evidence="1 2" key="1">
    <citation type="submission" date="2017-03" db="EMBL/GenBank/DDBJ databases">
        <authorList>
            <person name="Afonso C.L."/>
            <person name="Miller P.J."/>
            <person name="Scott M.A."/>
            <person name="Spackman E."/>
            <person name="Goraichik I."/>
            <person name="Dimitrov K.M."/>
            <person name="Suarez D.L."/>
            <person name="Swayne D.E."/>
        </authorList>
    </citation>
    <scope>NUCLEOTIDE SEQUENCE [LARGE SCALE GENOMIC DNA]</scope>
    <source>
        <strain evidence="1 2">CNRZ 918</strain>
    </source>
</reference>
<organism evidence="1 2">
    <name type="scientific">Brevibacterium antiquum CNRZ 918</name>
    <dbReference type="NCBI Taxonomy" id="1255637"/>
    <lineage>
        <taxon>Bacteria</taxon>
        <taxon>Bacillati</taxon>
        <taxon>Actinomycetota</taxon>
        <taxon>Actinomycetes</taxon>
        <taxon>Micrococcales</taxon>
        <taxon>Brevibacteriaceae</taxon>
        <taxon>Brevibacterium</taxon>
    </lineage>
</organism>
<evidence type="ECO:0000313" key="2">
    <source>
        <dbReference type="Proteomes" id="UP000234433"/>
    </source>
</evidence>
<proteinExistence type="predicted"/>
<dbReference type="Proteomes" id="UP000234433">
    <property type="component" value="Unassembled WGS sequence"/>
</dbReference>
<evidence type="ECO:0008006" key="3">
    <source>
        <dbReference type="Google" id="ProtNLM"/>
    </source>
</evidence>
<name>A0A2H1KEL8_9MICO</name>
<dbReference type="EMBL" id="FXZD01000007">
    <property type="protein sequence ID" value="SMX98203.1"/>
    <property type="molecule type" value="Genomic_DNA"/>
</dbReference>
<gene>
    <name evidence="1" type="ORF">BANT918_02401</name>
</gene>